<sequence length="430" mass="48961">MDIKERSTRAWQGNIDDTKTENLNTADNQIYEITDRIAFVHSFANVAVVDVGETITMVDTGGYGLAKKVHAAVRSWSKKDLEVAIYSHGHIDHVFGVPVFQANQSRPITVIAHENLKHRFDRYIESAGFNEIINKRQFQNHKFVWPKDFRYPDREYRQTLELKVGDTDIALSHSKGETDDHTMSWFPESKMLACGDLFTWVSPNAGNPQKVQRYPKEWAESLIEMAQIGAELLIPGHGLPLFGAERIKTTLLNSAELLGSIVSQTLAMMNEGLILSEIIKTLRPPSHLLELPYLKPIYDEPEFIIRAVWRKYGGWYEGEPGDLKPPSLDALSFELLSQIQSIDAFLDRAEELSYKADDQSMRIACQMIDIAFNSLKESQKVADLRASIYLRRSERELSLMAKGIYTWAVREATDRSQTLQNKSSTQLDHL</sequence>
<dbReference type="OrthoDB" id="420651at2"/>
<dbReference type="GO" id="GO:0046983">
    <property type="term" value="F:protein dimerization activity"/>
    <property type="evidence" value="ECO:0007669"/>
    <property type="project" value="InterPro"/>
</dbReference>
<dbReference type="STRING" id="1280514.AXFE_09470"/>
<dbReference type="InterPro" id="IPR001279">
    <property type="entry name" value="Metallo-B-lactamas"/>
</dbReference>
<proteinExistence type="predicted"/>
<dbReference type="SMART" id="SM00849">
    <property type="entry name" value="Lactamase_B"/>
    <property type="match status" value="1"/>
</dbReference>
<evidence type="ECO:0000313" key="2">
    <source>
        <dbReference type="EMBL" id="KJF18201.1"/>
    </source>
</evidence>
<dbReference type="Pfam" id="PF14863">
    <property type="entry name" value="Alkyl_sulf_dimr"/>
    <property type="match status" value="1"/>
</dbReference>
<gene>
    <name evidence="2" type="ORF">AXFE_09470</name>
</gene>
<dbReference type="InterPro" id="IPR036866">
    <property type="entry name" value="RibonucZ/Hydroxyglut_hydro"/>
</dbReference>
<dbReference type="AlphaFoldDB" id="A0A0D8HM84"/>
<accession>A0A0D8HM84</accession>
<dbReference type="PANTHER" id="PTHR43223">
    <property type="entry name" value="ALKYL/ARYL-SULFATASE"/>
    <property type="match status" value="1"/>
</dbReference>
<dbReference type="Gene3D" id="1.25.40.880">
    <property type="entry name" value="Alkyl sulfatase, dimerisation domain"/>
    <property type="match status" value="1"/>
</dbReference>
<dbReference type="SUPFAM" id="SSF56281">
    <property type="entry name" value="Metallo-hydrolase/oxidoreductase"/>
    <property type="match status" value="1"/>
</dbReference>
<dbReference type="Pfam" id="PF00753">
    <property type="entry name" value="Lactamase_B"/>
    <property type="match status" value="1"/>
</dbReference>
<dbReference type="RefSeq" id="WP_052604708.1">
    <property type="nucleotide sequence ID" value="NZ_JXYS01000023.1"/>
</dbReference>
<organism evidence="2 3">
    <name type="scientific">Acidithrix ferrooxidans</name>
    <dbReference type="NCBI Taxonomy" id="1280514"/>
    <lineage>
        <taxon>Bacteria</taxon>
        <taxon>Bacillati</taxon>
        <taxon>Actinomycetota</taxon>
        <taxon>Acidimicrobiia</taxon>
        <taxon>Acidimicrobiales</taxon>
        <taxon>Acidimicrobiaceae</taxon>
        <taxon>Acidithrix</taxon>
    </lineage>
</organism>
<dbReference type="Proteomes" id="UP000032360">
    <property type="component" value="Unassembled WGS sequence"/>
</dbReference>
<evidence type="ECO:0000259" key="1">
    <source>
        <dbReference type="SMART" id="SM00849"/>
    </source>
</evidence>
<dbReference type="EMBL" id="JXYS01000023">
    <property type="protein sequence ID" value="KJF18201.1"/>
    <property type="molecule type" value="Genomic_DNA"/>
</dbReference>
<name>A0A0D8HM84_9ACTN</name>
<keyword evidence="3" id="KW-1185">Reference proteome</keyword>
<dbReference type="Gene3D" id="3.60.15.10">
    <property type="entry name" value="Ribonuclease Z/Hydroxyacylglutathione hydrolase-like"/>
    <property type="match status" value="1"/>
</dbReference>
<comment type="caution">
    <text evidence="2">The sequence shown here is derived from an EMBL/GenBank/DDBJ whole genome shotgun (WGS) entry which is preliminary data.</text>
</comment>
<protein>
    <submittedName>
        <fullName evidence="2">Metallo-beta-lactamase superfamily protein</fullName>
    </submittedName>
</protein>
<reference evidence="2 3" key="1">
    <citation type="submission" date="2015-01" db="EMBL/GenBank/DDBJ databases">
        <title>Draft genome of the acidophilic iron oxidizer Acidithrix ferrooxidans strain Py-F3.</title>
        <authorList>
            <person name="Poehlein A."/>
            <person name="Eisen S."/>
            <person name="Schloemann M."/>
            <person name="Johnson B.D."/>
            <person name="Daniel R."/>
            <person name="Muehling M."/>
        </authorList>
    </citation>
    <scope>NUCLEOTIDE SEQUENCE [LARGE SCALE GENOMIC DNA]</scope>
    <source>
        <strain evidence="2 3">Py-F3</strain>
    </source>
</reference>
<dbReference type="InterPro" id="IPR038536">
    <property type="entry name" value="Alkyl/aryl-sulf_dimr_sf"/>
</dbReference>
<dbReference type="PANTHER" id="PTHR43223:SF2">
    <property type="entry name" value="METALLO-BETA-LACTAMASE DOMAIN-CONTAINING PROTEIN"/>
    <property type="match status" value="1"/>
</dbReference>
<dbReference type="InterPro" id="IPR052195">
    <property type="entry name" value="Bact_Alkyl/Aryl-Sulfatase"/>
</dbReference>
<dbReference type="InterPro" id="IPR029228">
    <property type="entry name" value="Alkyl_sulf_dimr"/>
</dbReference>
<feature type="domain" description="Metallo-beta-lactamase" evidence="1">
    <location>
        <begin position="43"/>
        <end position="237"/>
    </location>
</feature>
<evidence type="ECO:0000313" key="3">
    <source>
        <dbReference type="Proteomes" id="UP000032360"/>
    </source>
</evidence>